<feature type="compositionally biased region" description="Basic and acidic residues" evidence="1">
    <location>
        <begin position="295"/>
        <end position="308"/>
    </location>
</feature>
<dbReference type="GeneID" id="94288366"/>
<dbReference type="RefSeq" id="XP_067754446.1">
    <property type="nucleotide sequence ID" value="XM_067898289.1"/>
</dbReference>
<dbReference type="Proteomes" id="UP000674318">
    <property type="component" value="Unassembled WGS sequence"/>
</dbReference>
<evidence type="ECO:0000313" key="2">
    <source>
        <dbReference type="EMBL" id="KAG5495194.1"/>
    </source>
</evidence>
<sequence length="454" mass="47927">MMIMRRALALRTVRSVRHYLSKPTLYYRCGPQRREVFPNTSSVMVATVELPSGAQPRMCEHRYMHTSCRNPDEAAHQARPQAVADALLSQWSRRGGTEPTGPSPRRSTAEDGLASSFTPEALMSLSPAAETSGYHVVHATAGGQAPLSSPVAPNAAVAPPSVEDLFAEVDEEDTDTPSFPVDPVAEGKARDVFRDDLPYSTAPLQRTGASSFVSSASLEGLGLEDTSSTAPSPSVSATSAAEAALLEAALQHELSESLNSSVDDSSDEGSNEMEEVATILVADPDPIASSPRPFTDAHHHSAEMQRAAHVDADVDDADSELDVKIESSEDAVDDEESMESVLEEESERMYHAALKSMARDQGISGEGDASRCAFSNYTFFSKSAVAAAVESLSASASVVADKAASSFGPSDRYDDAASVPATEFDDDAAREAEIESVGDDMTTSGASAVAAVKQ</sequence>
<dbReference type="EMBL" id="JAFJZO010000033">
    <property type="protein sequence ID" value="KAG5495194.1"/>
    <property type="molecule type" value="Genomic_DNA"/>
</dbReference>
<dbReference type="AlphaFoldDB" id="A0A836HLX7"/>
<dbReference type="KEGG" id="phet:94288366"/>
<proteinExistence type="predicted"/>
<organism evidence="2 3">
    <name type="scientific">Porcisia hertigi</name>
    <dbReference type="NCBI Taxonomy" id="2761500"/>
    <lineage>
        <taxon>Eukaryota</taxon>
        <taxon>Discoba</taxon>
        <taxon>Euglenozoa</taxon>
        <taxon>Kinetoplastea</taxon>
        <taxon>Metakinetoplastina</taxon>
        <taxon>Trypanosomatida</taxon>
        <taxon>Trypanosomatidae</taxon>
        <taxon>Leishmaniinae</taxon>
        <taxon>Porcisia</taxon>
    </lineage>
</organism>
<feature type="region of interest" description="Disordered" evidence="1">
    <location>
        <begin position="283"/>
        <end position="308"/>
    </location>
</feature>
<feature type="region of interest" description="Disordered" evidence="1">
    <location>
        <begin position="405"/>
        <end position="425"/>
    </location>
</feature>
<feature type="region of interest" description="Disordered" evidence="1">
    <location>
        <begin position="91"/>
        <end position="112"/>
    </location>
</feature>
<comment type="caution">
    <text evidence="2">The sequence shown here is derived from an EMBL/GenBank/DDBJ whole genome shotgun (WGS) entry which is preliminary data.</text>
</comment>
<gene>
    <name evidence="2" type="ORF">JKF63_02249</name>
</gene>
<dbReference type="OrthoDB" id="267883at2759"/>
<evidence type="ECO:0000256" key="1">
    <source>
        <dbReference type="SAM" id="MobiDB-lite"/>
    </source>
</evidence>
<keyword evidence="3" id="KW-1185">Reference proteome</keyword>
<name>A0A836HLX7_9TRYP</name>
<evidence type="ECO:0000313" key="3">
    <source>
        <dbReference type="Proteomes" id="UP000674318"/>
    </source>
</evidence>
<reference evidence="2 3" key="1">
    <citation type="submission" date="2021-02" db="EMBL/GenBank/DDBJ databases">
        <title>Porcisia hertigi Genome sequencing and assembly.</title>
        <authorList>
            <person name="Almutairi H."/>
            <person name="Gatherer D."/>
        </authorList>
    </citation>
    <scope>NUCLEOTIDE SEQUENCE [LARGE SCALE GENOMIC DNA]</scope>
    <source>
        <strain evidence="2 3">C119</strain>
    </source>
</reference>
<accession>A0A836HLX7</accession>
<protein>
    <submittedName>
        <fullName evidence="2">Uncharacterized protein</fullName>
    </submittedName>
</protein>